<comment type="caution">
    <text evidence="1">The sequence shown here is derived from an EMBL/GenBank/DDBJ whole genome shotgun (WGS) entry which is preliminary data.</text>
</comment>
<gene>
    <name evidence="1" type="ORF">EAH80_11395</name>
</gene>
<dbReference type="PANTHER" id="PTHR37031">
    <property type="entry name" value="METALLOPHOSPHATASE BINDING DOMAIN PROTEIN"/>
    <property type="match status" value="1"/>
</dbReference>
<evidence type="ECO:0000313" key="2">
    <source>
        <dbReference type="Proteomes" id="UP000320095"/>
    </source>
</evidence>
<dbReference type="SUPFAM" id="SSF56300">
    <property type="entry name" value="Metallo-dependent phosphatases"/>
    <property type="match status" value="1"/>
</dbReference>
<dbReference type="AlphaFoldDB" id="A0A502EB90"/>
<dbReference type="Proteomes" id="UP000320095">
    <property type="component" value="Unassembled WGS sequence"/>
</dbReference>
<dbReference type="EMBL" id="RCZG01000004">
    <property type="protein sequence ID" value="TPG34202.1"/>
    <property type="molecule type" value="Genomic_DNA"/>
</dbReference>
<dbReference type="Gene3D" id="3.60.21.70">
    <property type="entry name" value="PhoD-like phosphatase"/>
    <property type="match status" value="1"/>
</dbReference>
<dbReference type="PANTHER" id="PTHR37031:SF2">
    <property type="entry name" value="PHOD-LIKE PHOSPHATASE METALLOPHOSPHATASE DOMAIN-CONTAINING PROTEIN"/>
    <property type="match status" value="1"/>
</dbReference>
<proteinExistence type="predicted"/>
<dbReference type="RefSeq" id="WP_140690553.1">
    <property type="nucleotide sequence ID" value="NZ_RCZG01000004.1"/>
</dbReference>
<keyword evidence="2" id="KW-1185">Reference proteome</keyword>
<evidence type="ECO:0008006" key="3">
    <source>
        <dbReference type="Google" id="ProtNLM"/>
    </source>
</evidence>
<evidence type="ECO:0000313" key="1">
    <source>
        <dbReference type="EMBL" id="TPG34202.1"/>
    </source>
</evidence>
<sequence>MPLDATAINTAALPGILAGPILRRLTRTEVAVWVALSKPGTVTLRIRSAGLPATEVVAGTATPVRVGSHLWLTVVSGTAPGGTFTAGQLYEYRLTSPAWSEPDWADLAFGTSLPAFPGPPADVEDLVVLHTSCRKAHGGGRDGLANAAAVIRDRLAGAVANARPHLLVLSGDQIYADEVPAPLAPRIRRVAADLVGIDESAVFGPLPRIAGRQAPSESFGFTSSAASDHLWPLGEYLATYLLYWSDVLWPTALPAWTDVAPATDLDPAAELDEAGWNELLHAVAPFREGLGDVRRVLATVPSLMVMDDHEVTDDWNLDYPWAAAVYANPAASRIVHNGVLAYALCQHWGNVPDRFATAGTPEATLLAAATFTGTSPDTPANRALLGVPTAPPPSPPSVLRDLTAPGALRYDLSFGPAEGWPVRVVAFDERTAREFIRVDHPAARISLAALALMLPPPADTAAATLVVAPSPVLGTHLVEHVIQPLASLLPGGSEFSDFESWSAATRNHQELLRLLTAYAPLILLSGDVHYSATASLDYHRGAAAAKAAGVTSSSAKNAEPKTLALHLFGEFAMRVGIERPRRFVGFNALSAAQRAQLASPPGPAAVVPYDQMVDIMLGRVFRAGQESPTVLSAEVATAYGLGAGDWHYDIDPVDDETMPAPGALLTDITSAPAPAWPSWDPTKSYTMLKALRACDLHRIGRMFDGLPQISLLEFTAGPLTVHHHVTTPVGDDPAGTAVHHCDTSVVIG</sequence>
<protein>
    <recommendedName>
        <fullName evidence="3">PhoD-like phosphatase metallophosphatase domain-containing protein</fullName>
    </recommendedName>
</protein>
<reference evidence="1 2" key="1">
    <citation type="journal article" date="2019" name="Environ. Microbiol.">
        <title>Species interactions and distinct microbial communities in high Arctic permafrost affected cryosols are associated with the CH4 and CO2 gas fluxes.</title>
        <authorList>
            <person name="Altshuler I."/>
            <person name="Hamel J."/>
            <person name="Turney S."/>
            <person name="Magnuson E."/>
            <person name="Levesque R."/>
            <person name="Greer C."/>
            <person name="Whyte L.G."/>
        </authorList>
    </citation>
    <scope>NUCLEOTIDE SEQUENCE [LARGE SCALE GENOMIC DNA]</scope>
    <source>
        <strain evidence="1 2">S5.20</strain>
    </source>
</reference>
<dbReference type="OrthoDB" id="9795624at2"/>
<organism evidence="1 2">
    <name type="scientific">Mycolicibacterium hodleri</name>
    <dbReference type="NCBI Taxonomy" id="49897"/>
    <lineage>
        <taxon>Bacteria</taxon>
        <taxon>Bacillati</taxon>
        <taxon>Actinomycetota</taxon>
        <taxon>Actinomycetes</taxon>
        <taxon>Mycobacteriales</taxon>
        <taxon>Mycobacteriaceae</taxon>
        <taxon>Mycolicibacterium</taxon>
    </lineage>
</organism>
<accession>A0A502EB90</accession>
<dbReference type="InterPro" id="IPR038607">
    <property type="entry name" value="PhoD-like_sf"/>
</dbReference>
<dbReference type="InterPro" id="IPR029052">
    <property type="entry name" value="Metallo-depent_PP-like"/>
</dbReference>
<name>A0A502EB90_9MYCO</name>